<name>A0A9N7U026_PLEPL</name>
<dbReference type="AlphaFoldDB" id="A0A9N7U026"/>
<gene>
    <name evidence="2" type="ORF">PLEPLA_LOCUS9892</name>
</gene>
<dbReference type="Proteomes" id="UP001153269">
    <property type="component" value="Unassembled WGS sequence"/>
</dbReference>
<evidence type="ECO:0008006" key="4">
    <source>
        <dbReference type="Google" id="ProtNLM"/>
    </source>
</evidence>
<organism evidence="2 3">
    <name type="scientific">Pleuronectes platessa</name>
    <name type="common">European plaice</name>
    <dbReference type="NCBI Taxonomy" id="8262"/>
    <lineage>
        <taxon>Eukaryota</taxon>
        <taxon>Metazoa</taxon>
        <taxon>Chordata</taxon>
        <taxon>Craniata</taxon>
        <taxon>Vertebrata</taxon>
        <taxon>Euteleostomi</taxon>
        <taxon>Actinopterygii</taxon>
        <taxon>Neopterygii</taxon>
        <taxon>Teleostei</taxon>
        <taxon>Neoteleostei</taxon>
        <taxon>Acanthomorphata</taxon>
        <taxon>Carangaria</taxon>
        <taxon>Pleuronectiformes</taxon>
        <taxon>Pleuronectoidei</taxon>
        <taxon>Pleuronectidae</taxon>
        <taxon>Pleuronectes</taxon>
    </lineage>
</organism>
<proteinExistence type="predicted"/>
<reference evidence="2" key="1">
    <citation type="submission" date="2020-03" db="EMBL/GenBank/DDBJ databases">
        <authorList>
            <person name="Weist P."/>
        </authorList>
    </citation>
    <scope>NUCLEOTIDE SEQUENCE</scope>
</reference>
<keyword evidence="1" id="KW-0732">Signal</keyword>
<keyword evidence="3" id="KW-1185">Reference proteome</keyword>
<protein>
    <recommendedName>
        <fullName evidence="4">Secreted protein</fullName>
    </recommendedName>
</protein>
<evidence type="ECO:0000256" key="1">
    <source>
        <dbReference type="SAM" id="SignalP"/>
    </source>
</evidence>
<evidence type="ECO:0000313" key="3">
    <source>
        <dbReference type="Proteomes" id="UP001153269"/>
    </source>
</evidence>
<dbReference type="EMBL" id="CADEAL010000557">
    <property type="protein sequence ID" value="CAB1422003.1"/>
    <property type="molecule type" value="Genomic_DNA"/>
</dbReference>
<sequence length="149" mass="16087">MVHLALCSIVVPCLVMGGFMEGKHSVSAVFALSYTHADDVFFAYSFMSFPRLSIQPLLRLPPTPRHPLPQCLLLKVTLGQIGTGQAAEQKRRGPISSAPHLRAASQLSNIPFTRGQSLHKSLIHSSSSSSSSSSSLFSPSFKFLTASCR</sequence>
<accession>A0A9N7U026</accession>
<evidence type="ECO:0000313" key="2">
    <source>
        <dbReference type="EMBL" id="CAB1422003.1"/>
    </source>
</evidence>
<comment type="caution">
    <text evidence="2">The sequence shown here is derived from an EMBL/GenBank/DDBJ whole genome shotgun (WGS) entry which is preliminary data.</text>
</comment>
<feature type="signal peptide" evidence="1">
    <location>
        <begin position="1"/>
        <end position="17"/>
    </location>
</feature>
<feature type="chain" id="PRO_5040241428" description="Secreted protein" evidence="1">
    <location>
        <begin position="18"/>
        <end position="149"/>
    </location>
</feature>